<keyword evidence="8" id="KW-0325">Glycoprotein</keyword>
<dbReference type="RefSeq" id="XP_018016331.1">
    <property type="nucleotide sequence ID" value="XM_018160842.2"/>
</dbReference>
<evidence type="ECO:0000259" key="15">
    <source>
        <dbReference type="Pfam" id="PF22666"/>
    </source>
</evidence>
<dbReference type="SUPFAM" id="SSF51445">
    <property type="entry name" value="(Trans)glycosidases"/>
    <property type="match status" value="1"/>
</dbReference>
<dbReference type="InterPro" id="IPR050887">
    <property type="entry name" value="Beta-mannosidase_GH2"/>
</dbReference>
<comment type="pathway">
    <text evidence="3">Glycan metabolism; N-glycan degradation.</text>
</comment>
<dbReference type="GO" id="GO:0006516">
    <property type="term" value="P:glycoprotein catabolic process"/>
    <property type="evidence" value="ECO:0007669"/>
    <property type="project" value="TreeGrafter"/>
</dbReference>
<gene>
    <name evidence="17 18" type="primary">LOC108673065</name>
</gene>
<accession>A0A8B7NTJ7</accession>
<feature type="domain" description="Beta-mannosidase-like galactose-binding" evidence="15">
    <location>
        <begin position="36"/>
        <end position="218"/>
    </location>
</feature>
<keyword evidence="10" id="KW-0326">Glycosidase</keyword>
<evidence type="ECO:0000256" key="2">
    <source>
        <dbReference type="ARBA" id="ARBA00004371"/>
    </source>
</evidence>
<dbReference type="PANTHER" id="PTHR43730:SF1">
    <property type="entry name" value="BETA-MANNOSIDASE"/>
    <property type="match status" value="1"/>
</dbReference>
<evidence type="ECO:0000259" key="14">
    <source>
        <dbReference type="Pfam" id="PF17786"/>
    </source>
</evidence>
<dbReference type="GO" id="GO:0005764">
    <property type="term" value="C:lysosome"/>
    <property type="evidence" value="ECO:0007669"/>
    <property type="project" value="UniProtKB-SubCell"/>
</dbReference>
<dbReference type="AlphaFoldDB" id="A0A8B7NTJ7"/>
<dbReference type="Proteomes" id="UP000694843">
    <property type="component" value="Unplaced"/>
</dbReference>
<evidence type="ECO:0000256" key="6">
    <source>
        <dbReference type="ARBA" id="ARBA00022729"/>
    </source>
</evidence>
<sequence length="941" mass="105638">MRGCVDAIIMFRLLLLLMIVASAQSEHVTSLNCLDWTLTSSALPNISVKGSVPGGVYSDLKKAGVLTAGDLIYRDNDLTYRWVAKTNWTYSALLKLNDGSEDTSNARVGLEFDGIDTVSAVALNGVVIGTTDNMFTKYYFDIPEADKSGDPPLLSVHLVSPVVWAAAQSARQAQHYPVPPSCVPPEYHGECHANHIRKMQASFGWDWGPAFPSMGIWRSARLVQWSTAYITDLLPSLSSDAPFPSVPDGAFKPAWNASIKVFLRLAYLDAPLTGEFLVRLDDIVNATFSAQLTPSELELSVVTLNFTIDEGLVELWWPAGLGQQRLYDLNVTWISQSPSLSRETSTKSVTVGFRTVQLDQSFVDPVNETLGRHYRVLVNNVMVFLRGSNWVPAEVTPERITSTYINRLLKDAVAANQNIIRVWGGGVYEANAFYETADKLGLLVWQDLMFACSMYPVSSDFLSSVRQEVRTQVLRLAHHASLALWASNNENEAALRGDWYGTAANFGLYQKDYVTLYVDTARTVTQELDPSRVFVVSSPSNGLRSEQEGYVAQNPYSNNFGDVHFYNYLKNGWDWRIYPASRMVSEYGYQSWPSFRTMATVTNASDWTISSDQMSYRQHHPFGNTELNMQIRTHLEFPDSGNPLVDYKHYLYLTQVHQAMAMRVQTETYRRRRSTLLEGGEGLTSGALYWQLNDIWPGASWSSIEYGGRWKMLHYYSKNFFSPILVSPYIDGTQIHVWVINDTPEPSAEVTLALELRSYSSFQSLSRTSLQLDSIAAQNASEVWVLDVYRDLKVEQLCHDWLYASLDTCFITFTAQDAQGQPVAPSTFLLLGEPNNAQLKYASVQVTGVHAVSSENQTYLVSLTTDEVALFVFLETDVAGVFSENGFVMFESAMTVTFEARRPTSSDELVGSIEITTLTHTADTSTAWRRYWRRWLTRNAT</sequence>
<dbReference type="EC" id="3.2.1.25" evidence="5"/>
<dbReference type="KEGG" id="hazt:108673065"/>
<dbReference type="GO" id="GO:0004567">
    <property type="term" value="F:beta-mannosidase activity"/>
    <property type="evidence" value="ECO:0007669"/>
    <property type="project" value="UniProtKB-EC"/>
</dbReference>
<feature type="domain" description="Mannosidase Ig/CBM-like" evidence="14">
    <location>
        <begin position="733"/>
        <end position="829"/>
    </location>
</feature>
<evidence type="ECO:0000256" key="7">
    <source>
        <dbReference type="ARBA" id="ARBA00022801"/>
    </source>
</evidence>
<dbReference type="GeneID" id="108673065"/>
<dbReference type="InterPro" id="IPR013783">
    <property type="entry name" value="Ig-like_fold"/>
</dbReference>
<dbReference type="InterPro" id="IPR017853">
    <property type="entry name" value="GH"/>
</dbReference>
<evidence type="ECO:0000259" key="13">
    <source>
        <dbReference type="Pfam" id="PF17753"/>
    </source>
</evidence>
<evidence type="ECO:0000256" key="12">
    <source>
        <dbReference type="SAM" id="SignalP"/>
    </source>
</evidence>
<comment type="similarity">
    <text evidence="4">Belongs to the glycosyl hydrolase 2 family.</text>
</comment>
<dbReference type="RefSeq" id="XP_047735949.1">
    <property type="nucleotide sequence ID" value="XM_047879993.1"/>
</dbReference>
<dbReference type="InterPro" id="IPR054593">
    <property type="entry name" value="Beta-mannosidase-like_N2"/>
</dbReference>
<dbReference type="Gene3D" id="2.60.120.260">
    <property type="entry name" value="Galactose-binding domain-like"/>
    <property type="match status" value="1"/>
</dbReference>
<reference evidence="17" key="1">
    <citation type="submission" date="2023-09" db="UniProtKB">
        <authorList>
            <consortium name="RefSeq"/>
        </authorList>
    </citation>
    <scope>IDENTIFICATION</scope>
    <source>
        <tissue evidence="17 18">Whole organism</tissue>
    </source>
</reference>
<proteinExistence type="inferred from homology"/>
<keyword evidence="16" id="KW-1185">Reference proteome</keyword>
<feature type="signal peptide" evidence="12">
    <location>
        <begin position="1"/>
        <end position="25"/>
    </location>
</feature>
<keyword evidence="6 12" id="KW-0732">Signal</keyword>
<evidence type="ECO:0000256" key="3">
    <source>
        <dbReference type="ARBA" id="ARBA00004740"/>
    </source>
</evidence>
<dbReference type="Pfam" id="PF17786">
    <property type="entry name" value="Mannosidase_ig"/>
    <property type="match status" value="1"/>
</dbReference>
<dbReference type="FunFam" id="3.20.20.80:FF:000050">
    <property type="entry name" value="Beta-mannosidase B"/>
    <property type="match status" value="1"/>
</dbReference>
<dbReference type="InterPro" id="IPR041625">
    <property type="entry name" value="Beta-mannosidase_Ig"/>
</dbReference>
<evidence type="ECO:0000256" key="9">
    <source>
        <dbReference type="ARBA" id="ARBA00023228"/>
    </source>
</evidence>
<keyword evidence="9" id="KW-0458">Lysosome</keyword>
<dbReference type="InterPro" id="IPR041447">
    <property type="entry name" value="Mannosidase_ig"/>
</dbReference>
<evidence type="ECO:0000313" key="16">
    <source>
        <dbReference type="Proteomes" id="UP000694843"/>
    </source>
</evidence>
<evidence type="ECO:0000256" key="10">
    <source>
        <dbReference type="ARBA" id="ARBA00023295"/>
    </source>
</evidence>
<dbReference type="Gene3D" id="2.60.40.10">
    <property type="entry name" value="Immunoglobulins"/>
    <property type="match status" value="3"/>
</dbReference>
<name>A0A8B7NTJ7_HYAAZ</name>
<dbReference type="SUPFAM" id="SSF49785">
    <property type="entry name" value="Galactose-binding domain-like"/>
    <property type="match status" value="1"/>
</dbReference>
<dbReference type="OrthoDB" id="2866996at2759"/>
<evidence type="ECO:0000256" key="11">
    <source>
        <dbReference type="ARBA" id="ARBA00033445"/>
    </source>
</evidence>
<dbReference type="OMA" id="SISYMPC"/>
<evidence type="ECO:0000256" key="1">
    <source>
        <dbReference type="ARBA" id="ARBA00000829"/>
    </source>
</evidence>
<dbReference type="InterPro" id="IPR008979">
    <property type="entry name" value="Galactose-bd-like_sf"/>
</dbReference>
<dbReference type="Pfam" id="PF17753">
    <property type="entry name" value="Ig_mannosidase"/>
    <property type="match status" value="1"/>
</dbReference>
<dbReference type="PANTHER" id="PTHR43730">
    <property type="entry name" value="BETA-MANNOSIDASE"/>
    <property type="match status" value="1"/>
</dbReference>
<feature type="chain" id="PRO_5044664395" description="beta-mannosidase" evidence="12">
    <location>
        <begin position="26"/>
        <end position="941"/>
    </location>
</feature>
<dbReference type="InterPro" id="IPR036156">
    <property type="entry name" value="Beta-gal/glucu_dom_sf"/>
</dbReference>
<dbReference type="FunFam" id="2.60.120.260:FF:000060">
    <property type="entry name" value="Probable beta-mannosidase"/>
    <property type="match status" value="1"/>
</dbReference>
<evidence type="ECO:0000256" key="5">
    <source>
        <dbReference type="ARBA" id="ARBA00012754"/>
    </source>
</evidence>
<evidence type="ECO:0000313" key="18">
    <source>
        <dbReference type="RefSeq" id="XP_047735949.1"/>
    </source>
</evidence>
<dbReference type="SUPFAM" id="SSF49303">
    <property type="entry name" value="beta-Galactosidase/glucuronidase domain"/>
    <property type="match status" value="1"/>
</dbReference>
<dbReference type="Pfam" id="PF22666">
    <property type="entry name" value="Glyco_hydro_2_N2"/>
    <property type="match status" value="1"/>
</dbReference>
<evidence type="ECO:0000256" key="8">
    <source>
        <dbReference type="ARBA" id="ARBA00023180"/>
    </source>
</evidence>
<dbReference type="Gene3D" id="3.20.20.80">
    <property type="entry name" value="Glycosidases"/>
    <property type="match status" value="1"/>
</dbReference>
<organism evidence="17">
    <name type="scientific">Hyalella azteca</name>
    <name type="common">Amphipod</name>
    <dbReference type="NCBI Taxonomy" id="294128"/>
    <lineage>
        <taxon>Eukaryota</taxon>
        <taxon>Metazoa</taxon>
        <taxon>Ecdysozoa</taxon>
        <taxon>Arthropoda</taxon>
        <taxon>Crustacea</taxon>
        <taxon>Multicrustacea</taxon>
        <taxon>Malacostraca</taxon>
        <taxon>Eumalacostraca</taxon>
        <taxon>Peracarida</taxon>
        <taxon>Amphipoda</taxon>
        <taxon>Senticaudata</taxon>
        <taxon>Talitrida</taxon>
        <taxon>Talitroidea</taxon>
        <taxon>Hyalellidae</taxon>
        <taxon>Hyalella</taxon>
    </lineage>
</organism>
<evidence type="ECO:0000256" key="4">
    <source>
        <dbReference type="ARBA" id="ARBA00007401"/>
    </source>
</evidence>
<evidence type="ECO:0000313" key="17">
    <source>
        <dbReference type="RefSeq" id="XP_018016331.1"/>
    </source>
</evidence>
<keyword evidence="7" id="KW-0378">Hydrolase</keyword>
<comment type="catalytic activity">
    <reaction evidence="1">
        <text>Hydrolysis of terminal, non-reducing beta-D-mannose residues in beta-D-mannosides.</text>
        <dbReference type="EC" id="3.2.1.25"/>
    </reaction>
</comment>
<feature type="domain" description="Beta-mannosidase Ig-fold" evidence="13">
    <location>
        <begin position="849"/>
        <end position="920"/>
    </location>
</feature>
<protein>
    <recommendedName>
        <fullName evidence="5">beta-mannosidase</fullName>
        <ecNumber evidence="5">3.2.1.25</ecNumber>
    </recommendedName>
    <alternativeName>
        <fullName evidence="11">Mannanase</fullName>
    </alternativeName>
</protein>
<comment type="subcellular location">
    <subcellularLocation>
        <location evidence="2">Lysosome</location>
    </subcellularLocation>
</comment>